<sequence length="66" mass="7565">MRGSLTKRTISMLILLQLTRVKNTKPVHKGHDWLPLSSKSHIPSKALFVIHHTLKKLKNIKTQSID</sequence>
<dbReference type="Gramene" id="KRH15158">
    <property type="protein sequence ID" value="KRH15158"/>
    <property type="gene ID" value="GLYMA_14G071800"/>
</dbReference>
<feature type="chain" id="PRO_5014581601" evidence="1">
    <location>
        <begin position="25"/>
        <end position="66"/>
    </location>
</feature>
<reference evidence="2 3" key="1">
    <citation type="journal article" date="2010" name="Nature">
        <title>Genome sequence of the palaeopolyploid soybean.</title>
        <authorList>
            <person name="Schmutz J."/>
            <person name="Cannon S.B."/>
            <person name="Schlueter J."/>
            <person name="Ma J."/>
            <person name="Mitros T."/>
            <person name="Nelson W."/>
            <person name="Hyten D.L."/>
            <person name="Song Q."/>
            <person name="Thelen J.J."/>
            <person name="Cheng J."/>
            <person name="Xu D."/>
            <person name="Hellsten U."/>
            <person name="May G.D."/>
            <person name="Yu Y."/>
            <person name="Sakurai T."/>
            <person name="Umezawa T."/>
            <person name="Bhattacharyya M.K."/>
            <person name="Sandhu D."/>
            <person name="Valliyodan B."/>
            <person name="Lindquist E."/>
            <person name="Peto M."/>
            <person name="Grant D."/>
            <person name="Shu S."/>
            <person name="Goodstein D."/>
            <person name="Barry K."/>
            <person name="Futrell-Griggs M."/>
            <person name="Abernathy B."/>
            <person name="Du J."/>
            <person name="Tian Z."/>
            <person name="Zhu L."/>
            <person name="Gill N."/>
            <person name="Joshi T."/>
            <person name="Libault M."/>
            <person name="Sethuraman A."/>
            <person name="Zhang X.-C."/>
            <person name="Shinozaki K."/>
            <person name="Nguyen H.T."/>
            <person name="Wing R.A."/>
            <person name="Cregan P."/>
            <person name="Specht J."/>
            <person name="Grimwood J."/>
            <person name="Rokhsar D."/>
            <person name="Stacey G."/>
            <person name="Shoemaker R.C."/>
            <person name="Jackson S.A."/>
        </authorList>
    </citation>
    <scope>NUCLEOTIDE SEQUENCE [LARGE SCALE GENOMIC DNA]</scope>
    <source>
        <strain evidence="3">cv. Williams 82</strain>
        <tissue evidence="2">Callus</tissue>
    </source>
</reference>
<gene>
    <name evidence="2" type="ORF">GLYMA_14G071800</name>
</gene>
<reference evidence="2" key="3">
    <citation type="submission" date="2018-07" db="EMBL/GenBank/DDBJ databases">
        <title>WGS assembly of Glycine max.</title>
        <authorList>
            <person name="Schmutz J."/>
            <person name="Cannon S."/>
            <person name="Schlueter J."/>
            <person name="Ma J."/>
            <person name="Mitros T."/>
            <person name="Nelson W."/>
            <person name="Hyten D."/>
            <person name="Song Q."/>
            <person name="Thelen J."/>
            <person name="Cheng J."/>
            <person name="Xu D."/>
            <person name="Hellsten U."/>
            <person name="May G."/>
            <person name="Yu Y."/>
            <person name="Sakurai T."/>
            <person name="Umezawa T."/>
            <person name="Bhattacharyya M."/>
            <person name="Sandhu D."/>
            <person name="Valliyodan B."/>
            <person name="Lindquist E."/>
            <person name="Peto M."/>
            <person name="Grant D."/>
            <person name="Shu S."/>
            <person name="Goodstein D."/>
            <person name="Barry K."/>
            <person name="Futrell-Griggs M."/>
            <person name="Abernathy B."/>
            <person name="Du J."/>
            <person name="Tian Z."/>
            <person name="Zhu L."/>
            <person name="Gill N."/>
            <person name="Joshi T."/>
            <person name="Libault M."/>
            <person name="Sethuraman A."/>
            <person name="Zhang X."/>
            <person name="Shinozaki K."/>
            <person name="Nguyen H."/>
            <person name="Wing R."/>
            <person name="Cregan P."/>
            <person name="Specht J."/>
            <person name="Grimwood J."/>
            <person name="Rokhsar D."/>
            <person name="Stacey G."/>
            <person name="Shoemaker R."/>
            <person name="Jackson S."/>
        </authorList>
    </citation>
    <scope>NUCLEOTIDE SEQUENCE</scope>
    <source>
        <tissue evidence="2">Callus</tissue>
    </source>
</reference>
<dbReference type="HOGENOM" id="CLU_2836276_0_0_1"/>
<dbReference type="Proteomes" id="UP000008827">
    <property type="component" value="Chromosome 14"/>
</dbReference>
<organism evidence="2">
    <name type="scientific">Glycine max</name>
    <name type="common">Soybean</name>
    <name type="synonym">Glycine hispida</name>
    <dbReference type="NCBI Taxonomy" id="3847"/>
    <lineage>
        <taxon>Eukaryota</taxon>
        <taxon>Viridiplantae</taxon>
        <taxon>Streptophyta</taxon>
        <taxon>Embryophyta</taxon>
        <taxon>Tracheophyta</taxon>
        <taxon>Spermatophyta</taxon>
        <taxon>Magnoliopsida</taxon>
        <taxon>eudicotyledons</taxon>
        <taxon>Gunneridae</taxon>
        <taxon>Pentapetalae</taxon>
        <taxon>rosids</taxon>
        <taxon>fabids</taxon>
        <taxon>Fabales</taxon>
        <taxon>Fabaceae</taxon>
        <taxon>Papilionoideae</taxon>
        <taxon>50 kb inversion clade</taxon>
        <taxon>NPAAA clade</taxon>
        <taxon>indigoferoid/millettioid clade</taxon>
        <taxon>Phaseoleae</taxon>
        <taxon>Glycine</taxon>
        <taxon>Glycine subgen. Soja</taxon>
    </lineage>
</organism>
<dbReference type="EMBL" id="CM000847">
    <property type="protein sequence ID" value="KRH15158.1"/>
    <property type="molecule type" value="Genomic_DNA"/>
</dbReference>
<evidence type="ECO:0000313" key="3">
    <source>
        <dbReference type="EnsemblPlants" id="KRH15158"/>
    </source>
</evidence>
<proteinExistence type="predicted"/>
<accession>K7M5E1</accession>
<reference evidence="3" key="2">
    <citation type="submission" date="2018-02" db="UniProtKB">
        <authorList>
            <consortium name="EnsemblPlants"/>
        </authorList>
    </citation>
    <scope>IDENTIFICATION</scope>
    <source>
        <strain evidence="3">Williams 82</strain>
    </source>
</reference>
<dbReference type="PaxDb" id="3847-GLYMA14G07841.1"/>
<keyword evidence="1" id="KW-0732">Signal</keyword>
<protein>
    <submittedName>
        <fullName evidence="2 3">Uncharacterized protein</fullName>
    </submittedName>
</protein>
<dbReference type="AlphaFoldDB" id="K7M5E1"/>
<dbReference type="EnsemblPlants" id="KRH15158">
    <property type="protein sequence ID" value="KRH15158"/>
    <property type="gene ID" value="GLYMA_14G071800"/>
</dbReference>
<dbReference type="InParanoid" id="K7M5E1"/>
<name>K7M5E1_SOYBN</name>
<evidence type="ECO:0000313" key="2">
    <source>
        <dbReference type="EMBL" id="KRH15158.1"/>
    </source>
</evidence>
<evidence type="ECO:0000256" key="1">
    <source>
        <dbReference type="SAM" id="SignalP"/>
    </source>
</evidence>
<keyword evidence="4" id="KW-1185">Reference proteome</keyword>
<feature type="signal peptide" evidence="1">
    <location>
        <begin position="1"/>
        <end position="24"/>
    </location>
</feature>
<evidence type="ECO:0000313" key="4">
    <source>
        <dbReference type="Proteomes" id="UP000008827"/>
    </source>
</evidence>